<organism evidence="2 3">
    <name type="scientific">Herminiimonas glaciei</name>
    <dbReference type="NCBI Taxonomy" id="523788"/>
    <lineage>
        <taxon>Bacteria</taxon>
        <taxon>Pseudomonadati</taxon>
        <taxon>Pseudomonadota</taxon>
        <taxon>Betaproteobacteria</taxon>
        <taxon>Burkholderiales</taxon>
        <taxon>Oxalobacteraceae</taxon>
        <taxon>Herminiimonas</taxon>
    </lineage>
</organism>
<comment type="caution">
    <text evidence="2">The sequence shown here is derived from an EMBL/GenBank/DDBJ whole genome shotgun (WGS) entry which is preliminary data.</text>
</comment>
<feature type="chain" id="PRO_5047029623" evidence="1">
    <location>
        <begin position="27"/>
        <end position="309"/>
    </location>
</feature>
<accession>A0ABW2I737</accession>
<gene>
    <name evidence="2" type="ORF">ACFQPC_01920</name>
</gene>
<reference evidence="3" key="1">
    <citation type="journal article" date="2019" name="Int. J. Syst. Evol. Microbiol.">
        <title>The Global Catalogue of Microorganisms (GCM) 10K type strain sequencing project: providing services to taxonomists for standard genome sequencing and annotation.</title>
        <authorList>
            <consortium name="The Broad Institute Genomics Platform"/>
            <consortium name="The Broad Institute Genome Sequencing Center for Infectious Disease"/>
            <person name="Wu L."/>
            <person name="Ma J."/>
        </authorList>
    </citation>
    <scope>NUCLEOTIDE SEQUENCE [LARGE SCALE GENOMIC DNA]</scope>
    <source>
        <strain evidence="3">KACC 12508</strain>
    </source>
</reference>
<dbReference type="EMBL" id="JBHTBU010000001">
    <property type="protein sequence ID" value="MFC7286782.1"/>
    <property type="molecule type" value="Genomic_DNA"/>
</dbReference>
<dbReference type="Pfam" id="PF13531">
    <property type="entry name" value="SBP_bac_11"/>
    <property type="match status" value="1"/>
</dbReference>
<evidence type="ECO:0000256" key="1">
    <source>
        <dbReference type="SAM" id="SignalP"/>
    </source>
</evidence>
<keyword evidence="1" id="KW-0732">Signal</keyword>
<evidence type="ECO:0000313" key="2">
    <source>
        <dbReference type="EMBL" id="MFC7286782.1"/>
    </source>
</evidence>
<sequence>MSFSTKHVSSGIAAVALVCATSLALAAPTVCTVVPSGSPYDATIAVASNFYGPAQNLVTDFTAAGKPGAGKRIRICHNATADLNTEIRTGTSGYSLFLAANASTPNGLVGTTYVQSGATSDLYAKGIPVLFARSATVSSVKTLIPALPNGASANVSFVATPAFSLSTANSQTVAVADPVAAPYGNAAVTILADMGHTVSSSSIPAWVNNPLYGNISLTFDAVATSPFPNKSGFVSKAQICDGVAPASPVIYTYVAFTNAKYVLNQNGILIDSGNAGQNALGASLRTFMLANSDPNYWSGFLSTHCYAPI</sequence>
<dbReference type="RefSeq" id="WP_382269959.1">
    <property type="nucleotide sequence ID" value="NZ_JBHTBU010000001.1"/>
</dbReference>
<dbReference type="Proteomes" id="UP001596542">
    <property type="component" value="Unassembled WGS sequence"/>
</dbReference>
<proteinExistence type="predicted"/>
<feature type="signal peptide" evidence="1">
    <location>
        <begin position="1"/>
        <end position="26"/>
    </location>
</feature>
<protein>
    <submittedName>
        <fullName evidence="2">Substrate-binding domain-containing protein</fullName>
    </submittedName>
</protein>
<evidence type="ECO:0000313" key="3">
    <source>
        <dbReference type="Proteomes" id="UP001596542"/>
    </source>
</evidence>
<keyword evidence="3" id="KW-1185">Reference proteome</keyword>
<name>A0ABW2I737_9BURK</name>
<dbReference type="SUPFAM" id="SSF53850">
    <property type="entry name" value="Periplasmic binding protein-like II"/>
    <property type="match status" value="1"/>
</dbReference>
<dbReference type="Gene3D" id="3.40.190.10">
    <property type="entry name" value="Periplasmic binding protein-like II"/>
    <property type="match status" value="2"/>
</dbReference>